<evidence type="ECO:0000313" key="2">
    <source>
        <dbReference type="Proteomes" id="UP000507470"/>
    </source>
</evidence>
<protein>
    <submittedName>
        <fullName evidence="1">Uncharacterized protein</fullName>
    </submittedName>
</protein>
<evidence type="ECO:0000313" key="1">
    <source>
        <dbReference type="EMBL" id="CAC5395740.1"/>
    </source>
</evidence>
<dbReference type="Proteomes" id="UP000507470">
    <property type="component" value="Unassembled WGS sequence"/>
</dbReference>
<dbReference type="OrthoDB" id="10522068at2759"/>
<accession>A0A6J8CLK9</accession>
<gene>
    <name evidence="1" type="ORF">MCOR_30378</name>
</gene>
<keyword evidence="2" id="KW-1185">Reference proteome</keyword>
<organism evidence="1 2">
    <name type="scientific">Mytilus coruscus</name>
    <name type="common">Sea mussel</name>
    <dbReference type="NCBI Taxonomy" id="42192"/>
    <lineage>
        <taxon>Eukaryota</taxon>
        <taxon>Metazoa</taxon>
        <taxon>Spiralia</taxon>
        <taxon>Lophotrochozoa</taxon>
        <taxon>Mollusca</taxon>
        <taxon>Bivalvia</taxon>
        <taxon>Autobranchia</taxon>
        <taxon>Pteriomorphia</taxon>
        <taxon>Mytilida</taxon>
        <taxon>Mytiloidea</taxon>
        <taxon>Mytilidae</taxon>
        <taxon>Mytilinae</taxon>
        <taxon>Mytilus</taxon>
    </lineage>
</organism>
<dbReference type="EMBL" id="CACVKT020005564">
    <property type="protein sequence ID" value="CAC5395740.1"/>
    <property type="molecule type" value="Genomic_DNA"/>
</dbReference>
<proteinExistence type="predicted"/>
<dbReference type="AlphaFoldDB" id="A0A6J8CLK9"/>
<name>A0A6J8CLK9_MYTCO</name>
<sequence length="191" mass="21961">MDKINGLISHTRGYSFVYPIGVENLEGSDDRSSDEEDYYTNLWKTNLEIDPVIFRRSKKHVNAKIKEIQELSGHLYKNATKSKDDDTLSDGKDFCTWKPDMETRQKAKRQIKSKIKQINTSSKLCKKAATKVRKFSFRLSNCITSSTVNLYGIDDNETMLNSSAADYTTVYWVSMNSTSDHIEIKHNKNKV</sequence>
<reference evidence="1 2" key="1">
    <citation type="submission" date="2020-06" db="EMBL/GenBank/DDBJ databases">
        <authorList>
            <person name="Li R."/>
            <person name="Bekaert M."/>
        </authorList>
    </citation>
    <scope>NUCLEOTIDE SEQUENCE [LARGE SCALE GENOMIC DNA]</scope>
    <source>
        <strain evidence="2">wild</strain>
    </source>
</reference>